<evidence type="ECO:0000313" key="9">
    <source>
        <dbReference type="Proteomes" id="UP000193380"/>
    </source>
</evidence>
<reference evidence="8" key="2">
    <citation type="submission" date="2014-03" db="EMBL/GenBank/DDBJ databases">
        <authorList>
            <person name="Genoscope - CEA"/>
        </authorList>
    </citation>
    <scope>NUCLEOTIDE SEQUENCE</scope>
</reference>
<protein>
    <recommendedName>
        <fullName evidence="7">Ion transport domain-containing protein</fullName>
    </recommendedName>
</protein>
<keyword evidence="3 6" id="KW-1133">Transmembrane helix</keyword>
<evidence type="ECO:0000256" key="4">
    <source>
        <dbReference type="ARBA" id="ARBA00023136"/>
    </source>
</evidence>
<dbReference type="Proteomes" id="UP000193380">
    <property type="component" value="Unassembled WGS sequence"/>
</dbReference>
<dbReference type="PANTHER" id="PTHR45816">
    <property type="entry name" value="MIR DOMAIN-CONTAINING PROTEIN"/>
    <property type="match status" value="1"/>
</dbReference>
<dbReference type="Gene3D" id="1.10.287.70">
    <property type="match status" value="1"/>
</dbReference>
<dbReference type="GO" id="GO:0005216">
    <property type="term" value="F:monoatomic ion channel activity"/>
    <property type="evidence" value="ECO:0007669"/>
    <property type="project" value="InterPro"/>
</dbReference>
<feature type="compositionally biased region" description="Low complexity" evidence="5">
    <location>
        <begin position="280"/>
        <end position="290"/>
    </location>
</feature>
<evidence type="ECO:0000259" key="7">
    <source>
        <dbReference type="Pfam" id="PF00520"/>
    </source>
</evidence>
<evidence type="ECO:0000256" key="1">
    <source>
        <dbReference type="ARBA" id="ARBA00004141"/>
    </source>
</evidence>
<dbReference type="PANTHER" id="PTHR45816:SF1">
    <property type="entry name" value="INOSITOL 1,4,5-TRISPHOSPHATE RECEPTOR"/>
    <property type="match status" value="1"/>
</dbReference>
<sequence>MFSVWYTVGLGFNLGSSSAGRHGNEEASQDFLNTCSRDGVSCTAKAGLPAEPEEENNSERACDTLLMCIVTVLNHGLRNGGGVGDVLRRPSKNEPLFPARVIYDLLFYFIVIIIVLNLIFGVIIDTFADLRSEKQKKEEVLKTTCFICGLERDKFDNKTVSFEEHIKLEHNIWNYLYFIVLVREKNKTDYTGPESYVALMIKSKNLDWFPRMQAMSLVVTDGDGDQNEMRNLQDRLTSTMNVVSQLTGQLTELKEQMTDQRKRRQRMGFVDVQSGGGAGAASMSPSVAGGNHPMSNKP</sequence>
<reference evidence="8" key="1">
    <citation type="journal article" date="2014" name="Nat. Commun.">
        <title>The rainbow trout genome provides novel insights into evolution after whole-genome duplication in vertebrates.</title>
        <authorList>
            <person name="Berthelot C."/>
            <person name="Brunet F."/>
            <person name="Chalopin D."/>
            <person name="Juanchich A."/>
            <person name="Bernard M."/>
            <person name="Noel B."/>
            <person name="Bento P."/>
            <person name="Da Silva C."/>
            <person name="Labadie K."/>
            <person name="Alberti A."/>
            <person name="Aury J.M."/>
            <person name="Louis A."/>
            <person name="Dehais P."/>
            <person name="Bardou P."/>
            <person name="Montfort J."/>
            <person name="Klopp C."/>
            <person name="Cabau C."/>
            <person name="Gaspin C."/>
            <person name="Thorgaard G.H."/>
            <person name="Boussaha M."/>
            <person name="Quillet E."/>
            <person name="Guyomard R."/>
            <person name="Galiana D."/>
            <person name="Bobe J."/>
            <person name="Volff J.N."/>
            <person name="Genet C."/>
            <person name="Wincker P."/>
            <person name="Jaillon O."/>
            <person name="Roest Crollius H."/>
            <person name="Guiguen Y."/>
        </authorList>
    </citation>
    <scope>NUCLEOTIDE SEQUENCE [LARGE SCALE GENOMIC DNA]</scope>
</reference>
<feature type="region of interest" description="Disordered" evidence="5">
    <location>
        <begin position="272"/>
        <end position="298"/>
    </location>
</feature>
<dbReference type="STRING" id="8022.A0A060XD69"/>
<keyword evidence="2 6" id="KW-0812">Transmembrane</keyword>
<dbReference type="GO" id="GO:0016020">
    <property type="term" value="C:membrane"/>
    <property type="evidence" value="ECO:0007669"/>
    <property type="project" value="UniProtKB-SubCell"/>
</dbReference>
<name>A0A060XD69_ONCMY</name>
<accession>A0A060XD69</accession>
<dbReference type="InterPro" id="IPR005821">
    <property type="entry name" value="Ion_trans_dom"/>
</dbReference>
<dbReference type="Pfam" id="PF00520">
    <property type="entry name" value="Ion_trans"/>
    <property type="match status" value="1"/>
</dbReference>
<dbReference type="PaxDb" id="8022-A0A060XD69"/>
<dbReference type="InterPro" id="IPR015925">
    <property type="entry name" value="Ryanodine_IP3_receptor"/>
</dbReference>
<organism evidence="8 9">
    <name type="scientific">Oncorhynchus mykiss</name>
    <name type="common">Rainbow trout</name>
    <name type="synonym">Salmo gairdneri</name>
    <dbReference type="NCBI Taxonomy" id="8022"/>
    <lineage>
        <taxon>Eukaryota</taxon>
        <taxon>Metazoa</taxon>
        <taxon>Chordata</taxon>
        <taxon>Craniata</taxon>
        <taxon>Vertebrata</taxon>
        <taxon>Euteleostomi</taxon>
        <taxon>Actinopterygii</taxon>
        <taxon>Neopterygii</taxon>
        <taxon>Teleostei</taxon>
        <taxon>Protacanthopterygii</taxon>
        <taxon>Salmoniformes</taxon>
        <taxon>Salmonidae</taxon>
        <taxon>Salmoninae</taxon>
        <taxon>Oncorhynchus</taxon>
    </lineage>
</organism>
<gene>
    <name evidence="8" type="ORF">GSONMT00061576001</name>
</gene>
<evidence type="ECO:0000256" key="2">
    <source>
        <dbReference type="ARBA" id="ARBA00022692"/>
    </source>
</evidence>
<evidence type="ECO:0000256" key="3">
    <source>
        <dbReference type="ARBA" id="ARBA00022989"/>
    </source>
</evidence>
<evidence type="ECO:0000256" key="5">
    <source>
        <dbReference type="SAM" id="MobiDB-lite"/>
    </source>
</evidence>
<evidence type="ECO:0000256" key="6">
    <source>
        <dbReference type="SAM" id="Phobius"/>
    </source>
</evidence>
<dbReference type="GO" id="GO:0006816">
    <property type="term" value="P:calcium ion transport"/>
    <property type="evidence" value="ECO:0007669"/>
    <property type="project" value="InterPro"/>
</dbReference>
<evidence type="ECO:0000313" key="8">
    <source>
        <dbReference type="EMBL" id="CDQ74790.1"/>
    </source>
</evidence>
<comment type="subcellular location">
    <subcellularLocation>
        <location evidence="1">Membrane</location>
        <topology evidence="1">Multi-pass membrane protein</topology>
    </subcellularLocation>
</comment>
<proteinExistence type="predicted"/>
<feature type="transmembrane region" description="Helical" evidence="6">
    <location>
        <begin position="105"/>
        <end position="128"/>
    </location>
</feature>
<dbReference type="EMBL" id="FR905000">
    <property type="protein sequence ID" value="CDQ74790.1"/>
    <property type="molecule type" value="Genomic_DNA"/>
</dbReference>
<dbReference type="AlphaFoldDB" id="A0A060XD69"/>
<feature type="domain" description="Ion transport" evidence="7">
    <location>
        <begin position="49"/>
        <end position="134"/>
    </location>
</feature>
<keyword evidence="4 6" id="KW-0472">Membrane</keyword>